<keyword evidence="5 6" id="KW-0804">Transcription</keyword>
<dbReference type="InterPro" id="IPR000838">
    <property type="entry name" value="RNA_pol_sigma70_ECF_CS"/>
</dbReference>
<reference evidence="9 10" key="1">
    <citation type="submission" date="2020-08" db="EMBL/GenBank/DDBJ databases">
        <title>Acidobacteriota in marine sediments use diverse sulfur dissimilation pathways.</title>
        <authorList>
            <person name="Wasmund K."/>
        </authorList>
    </citation>
    <scope>NUCLEOTIDE SEQUENCE [LARGE SCALE GENOMIC DNA]</scope>
    <source>
        <strain evidence="9">MAG AM4</strain>
    </source>
</reference>
<keyword evidence="2 6" id="KW-0805">Transcription regulation</keyword>
<dbReference type="Pfam" id="PF08281">
    <property type="entry name" value="Sigma70_r4_2"/>
    <property type="match status" value="1"/>
</dbReference>
<dbReference type="NCBIfam" id="TIGR02937">
    <property type="entry name" value="sigma70-ECF"/>
    <property type="match status" value="1"/>
</dbReference>
<dbReference type="PROSITE" id="PS01063">
    <property type="entry name" value="SIGMA70_ECF"/>
    <property type="match status" value="1"/>
</dbReference>
<dbReference type="GO" id="GO:0016987">
    <property type="term" value="F:sigma factor activity"/>
    <property type="evidence" value="ECO:0007669"/>
    <property type="project" value="UniProtKB-KW"/>
</dbReference>
<accession>A0A8J6XZV8</accession>
<evidence type="ECO:0000313" key="10">
    <source>
        <dbReference type="Proteomes" id="UP000648239"/>
    </source>
</evidence>
<name>A0A8J6XZV8_9BACT</name>
<dbReference type="InterPro" id="IPR007627">
    <property type="entry name" value="RNA_pol_sigma70_r2"/>
</dbReference>
<evidence type="ECO:0000256" key="4">
    <source>
        <dbReference type="ARBA" id="ARBA00023125"/>
    </source>
</evidence>
<dbReference type="Proteomes" id="UP000648239">
    <property type="component" value="Unassembled WGS sequence"/>
</dbReference>
<dbReference type="InterPro" id="IPR036388">
    <property type="entry name" value="WH-like_DNA-bd_sf"/>
</dbReference>
<comment type="similarity">
    <text evidence="1 6">Belongs to the sigma-70 factor family. ECF subfamily.</text>
</comment>
<comment type="caution">
    <text evidence="9">The sequence shown here is derived from an EMBL/GenBank/DDBJ whole genome shotgun (WGS) entry which is preliminary data.</text>
</comment>
<dbReference type="Gene3D" id="1.10.10.10">
    <property type="entry name" value="Winged helix-like DNA-binding domain superfamily/Winged helix DNA-binding domain"/>
    <property type="match status" value="1"/>
</dbReference>
<keyword evidence="3 6" id="KW-0731">Sigma factor</keyword>
<evidence type="ECO:0000256" key="5">
    <source>
        <dbReference type="ARBA" id="ARBA00023163"/>
    </source>
</evidence>
<feature type="domain" description="RNA polymerase sigma factor 70 region 4 type 2" evidence="8">
    <location>
        <begin position="140"/>
        <end position="188"/>
    </location>
</feature>
<dbReference type="InterPro" id="IPR013249">
    <property type="entry name" value="RNA_pol_sigma70_r4_t2"/>
</dbReference>
<dbReference type="EMBL" id="JACXWD010000011">
    <property type="protein sequence ID" value="MBD3867523.1"/>
    <property type="molecule type" value="Genomic_DNA"/>
</dbReference>
<keyword evidence="4 6" id="KW-0238">DNA-binding</keyword>
<protein>
    <recommendedName>
        <fullName evidence="6">RNA polymerase sigma factor</fullName>
    </recommendedName>
</protein>
<feature type="domain" description="RNA polymerase sigma-70 region 2" evidence="7">
    <location>
        <begin position="38"/>
        <end position="106"/>
    </location>
</feature>
<dbReference type="GO" id="GO:0003677">
    <property type="term" value="F:DNA binding"/>
    <property type="evidence" value="ECO:0007669"/>
    <property type="project" value="UniProtKB-KW"/>
</dbReference>
<proteinExistence type="inferred from homology"/>
<evidence type="ECO:0000256" key="6">
    <source>
        <dbReference type="RuleBase" id="RU000716"/>
    </source>
</evidence>
<evidence type="ECO:0000256" key="1">
    <source>
        <dbReference type="ARBA" id="ARBA00010641"/>
    </source>
</evidence>
<organism evidence="9 10">
    <name type="scientific">Candidatus Polarisedimenticola svalbardensis</name>
    <dbReference type="NCBI Taxonomy" id="2886004"/>
    <lineage>
        <taxon>Bacteria</taxon>
        <taxon>Pseudomonadati</taxon>
        <taxon>Acidobacteriota</taxon>
        <taxon>Candidatus Polarisedimenticolia</taxon>
        <taxon>Candidatus Polarisedimenticolales</taxon>
        <taxon>Candidatus Polarisedimenticolaceae</taxon>
        <taxon>Candidatus Polarisedimenticola</taxon>
    </lineage>
</organism>
<evidence type="ECO:0000256" key="3">
    <source>
        <dbReference type="ARBA" id="ARBA00023082"/>
    </source>
</evidence>
<evidence type="ECO:0000313" key="9">
    <source>
        <dbReference type="EMBL" id="MBD3867523.1"/>
    </source>
</evidence>
<dbReference type="GO" id="GO:0006352">
    <property type="term" value="P:DNA-templated transcription initiation"/>
    <property type="evidence" value="ECO:0007669"/>
    <property type="project" value="InterPro"/>
</dbReference>
<evidence type="ECO:0000256" key="2">
    <source>
        <dbReference type="ARBA" id="ARBA00023015"/>
    </source>
</evidence>
<gene>
    <name evidence="9" type="ORF">IFK94_05310</name>
</gene>
<evidence type="ECO:0000259" key="7">
    <source>
        <dbReference type="Pfam" id="PF04542"/>
    </source>
</evidence>
<evidence type="ECO:0000259" key="8">
    <source>
        <dbReference type="Pfam" id="PF08281"/>
    </source>
</evidence>
<dbReference type="InterPro" id="IPR039425">
    <property type="entry name" value="RNA_pol_sigma-70-like"/>
</dbReference>
<dbReference type="Gene3D" id="1.10.1740.10">
    <property type="match status" value="1"/>
</dbReference>
<dbReference type="InterPro" id="IPR013325">
    <property type="entry name" value="RNA_pol_sigma_r2"/>
</dbReference>
<dbReference type="InterPro" id="IPR014284">
    <property type="entry name" value="RNA_pol_sigma-70_dom"/>
</dbReference>
<sequence>MKNERDQNLPLQGDPVDLDEFRLVSRARGGDVQAFEGLYRRFVPRVFGLCRRMVGDVALAEELTQEVFVRVWEKLPLFKGQGPFAPWLLTVASRVVFSHRRSSRRRDDKIRAVDDLARVEPHAVDFEPARHRSADAGIDLAAALAQLPEGARKVFVLHDVEGYKHHEIARMTGTAVGTSKAQLHRARRILREVLTK</sequence>
<dbReference type="AlphaFoldDB" id="A0A8J6XZV8"/>
<dbReference type="InterPro" id="IPR013324">
    <property type="entry name" value="RNA_pol_sigma_r3/r4-like"/>
</dbReference>
<dbReference type="SUPFAM" id="SSF88659">
    <property type="entry name" value="Sigma3 and sigma4 domains of RNA polymerase sigma factors"/>
    <property type="match status" value="1"/>
</dbReference>
<dbReference type="SUPFAM" id="SSF88946">
    <property type="entry name" value="Sigma2 domain of RNA polymerase sigma factors"/>
    <property type="match status" value="1"/>
</dbReference>
<dbReference type="CDD" id="cd06171">
    <property type="entry name" value="Sigma70_r4"/>
    <property type="match status" value="1"/>
</dbReference>
<dbReference type="PANTHER" id="PTHR43133">
    <property type="entry name" value="RNA POLYMERASE ECF-TYPE SIGMA FACTO"/>
    <property type="match status" value="1"/>
</dbReference>
<dbReference type="PANTHER" id="PTHR43133:SF46">
    <property type="entry name" value="RNA POLYMERASE SIGMA-70 FACTOR ECF SUBFAMILY"/>
    <property type="match status" value="1"/>
</dbReference>
<dbReference type="Pfam" id="PF04542">
    <property type="entry name" value="Sigma70_r2"/>
    <property type="match status" value="1"/>
</dbReference>